<dbReference type="Proteomes" id="UP000051223">
    <property type="component" value="Unassembled WGS sequence"/>
</dbReference>
<dbReference type="STRING" id="1423754.FC39_GL000042"/>
<reference evidence="2 3" key="1">
    <citation type="journal article" date="2015" name="Genome Announc.">
        <title>Expanding the biotechnology potential of lactobacilli through comparative genomics of 213 strains and associated genera.</title>
        <authorList>
            <person name="Sun Z."/>
            <person name="Harris H.M."/>
            <person name="McCann A."/>
            <person name="Guo C."/>
            <person name="Argimon S."/>
            <person name="Zhang W."/>
            <person name="Yang X."/>
            <person name="Jeffery I.B."/>
            <person name="Cooney J.C."/>
            <person name="Kagawa T.F."/>
            <person name="Liu W."/>
            <person name="Song Y."/>
            <person name="Salvetti E."/>
            <person name="Wrobel A."/>
            <person name="Rasinkangas P."/>
            <person name="Parkhill J."/>
            <person name="Rea M.C."/>
            <person name="O'Sullivan O."/>
            <person name="Ritari J."/>
            <person name="Douillard F.P."/>
            <person name="Paul Ross R."/>
            <person name="Yang R."/>
            <person name="Briner A.E."/>
            <person name="Felis G.E."/>
            <person name="de Vos W.M."/>
            <person name="Barrangou R."/>
            <person name="Klaenhammer T.R."/>
            <person name="Caufield P.W."/>
            <person name="Cui Y."/>
            <person name="Zhang H."/>
            <person name="O'Toole P.W."/>
        </authorList>
    </citation>
    <scope>NUCLEOTIDE SEQUENCE [LARGE SCALE GENOMIC DNA]</scope>
    <source>
        <strain evidence="2 3">DSM 5661</strain>
    </source>
</reference>
<dbReference type="RefSeq" id="WP_025080223.1">
    <property type="nucleotide sequence ID" value="NZ_AZGI01000006.1"/>
</dbReference>
<comment type="caution">
    <text evidence="2">The sequence shown here is derived from an EMBL/GenBank/DDBJ whole genome shotgun (WGS) entry which is preliminary data.</text>
</comment>
<feature type="domain" description="SGNH hydrolase-type esterase" evidence="1">
    <location>
        <begin position="6"/>
        <end position="169"/>
    </location>
</feature>
<dbReference type="PANTHER" id="PTHR14209">
    <property type="entry name" value="ISOAMYL ACETATE-HYDROLYZING ESTERASE 1"/>
    <property type="match status" value="1"/>
</dbReference>
<accession>A0A0R1YEE2</accession>
<organism evidence="2 3">
    <name type="scientific">Lactobacillus hamsteri DSM 5661 = JCM 6256</name>
    <dbReference type="NCBI Taxonomy" id="1423754"/>
    <lineage>
        <taxon>Bacteria</taxon>
        <taxon>Bacillati</taxon>
        <taxon>Bacillota</taxon>
        <taxon>Bacilli</taxon>
        <taxon>Lactobacillales</taxon>
        <taxon>Lactobacillaceae</taxon>
        <taxon>Lactobacillus</taxon>
    </lineage>
</organism>
<gene>
    <name evidence="2" type="ORF">FC39_GL000042</name>
</gene>
<dbReference type="InterPro" id="IPR045136">
    <property type="entry name" value="Iah1-like"/>
</dbReference>
<dbReference type="PANTHER" id="PTHR14209:SF19">
    <property type="entry name" value="ISOAMYL ACETATE-HYDROLYZING ESTERASE 1 HOMOLOG"/>
    <property type="match status" value="1"/>
</dbReference>
<proteinExistence type="predicted"/>
<dbReference type="SUPFAM" id="SSF52266">
    <property type="entry name" value="SGNH hydrolase"/>
    <property type="match status" value="1"/>
</dbReference>
<dbReference type="OrthoDB" id="388542at2"/>
<keyword evidence="3" id="KW-1185">Reference proteome</keyword>
<evidence type="ECO:0000313" key="3">
    <source>
        <dbReference type="Proteomes" id="UP000051223"/>
    </source>
</evidence>
<name>A0A0R1YEE2_9LACO</name>
<sequence length="186" mass="20974">MKKIVLFGDSLFNGFRNRRNTNLITKGLENRLSNAQVENFSKSGATTVEALDYIDQIPQDADAILIEYGTNDSSAWGISCTNYAKNLETMIAYFNTKKVIVVGPWHPNPNSDQSNFFNPETLKTNIQTAKNLAIKYHCPFIDLTKLTNNQKDMDKIYQNDGLHLTDLGNNLLLDALTPIIESKIRD</sequence>
<dbReference type="InterPro" id="IPR013830">
    <property type="entry name" value="SGNH_hydro"/>
</dbReference>
<dbReference type="Gene3D" id="3.40.50.1110">
    <property type="entry name" value="SGNH hydrolase"/>
    <property type="match status" value="1"/>
</dbReference>
<dbReference type="InterPro" id="IPR036514">
    <property type="entry name" value="SGNH_hydro_sf"/>
</dbReference>
<protein>
    <submittedName>
        <fullName evidence="2">Arylesterase</fullName>
    </submittedName>
</protein>
<evidence type="ECO:0000259" key="1">
    <source>
        <dbReference type="Pfam" id="PF13472"/>
    </source>
</evidence>
<dbReference type="PATRIC" id="fig|1423754.3.peg.42"/>
<evidence type="ECO:0000313" key="2">
    <source>
        <dbReference type="EMBL" id="KRM40846.1"/>
    </source>
</evidence>
<dbReference type="EMBL" id="AZGI01000006">
    <property type="protein sequence ID" value="KRM40846.1"/>
    <property type="molecule type" value="Genomic_DNA"/>
</dbReference>
<dbReference type="eggNOG" id="COG2755">
    <property type="taxonomic scope" value="Bacteria"/>
</dbReference>
<dbReference type="Pfam" id="PF13472">
    <property type="entry name" value="Lipase_GDSL_2"/>
    <property type="match status" value="1"/>
</dbReference>
<dbReference type="AlphaFoldDB" id="A0A0R1YEE2"/>